<evidence type="ECO:0000313" key="2">
    <source>
        <dbReference type="EMBL" id="TPG09702.1"/>
    </source>
</evidence>
<dbReference type="AlphaFoldDB" id="A0A502FB26"/>
<dbReference type="NCBIfam" id="NF041374">
    <property type="entry name" value="GDCCVxC"/>
    <property type="match status" value="1"/>
</dbReference>
<feature type="region of interest" description="Disordered" evidence="1">
    <location>
        <begin position="1"/>
        <end position="20"/>
    </location>
</feature>
<reference evidence="2 3" key="1">
    <citation type="journal article" date="2019" name="Environ. Microbiol.">
        <title>Species interactions and distinct microbial communities in high Arctic permafrost affected cryosols are associated with the CH4 and CO2 gas fluxes.</title>
        <authorList>
            <person name="Altshuler I."/>
            <person name="Hamel J."/>
            <person name="Turney S."/>
            <person name="Magnuson E."/>
            <person name="Levesque R."/>
            <person name="Greer C."/>
            <person name="Whyte L.G."/>
        </authorList>
    </citation>
    <scope>NUCLEOTIDE SEQUENCE [LARGE SCALE GENOMIC DNA]</scope>
    <source>
        <strain evidence="2 3">S13Y</strain>
    </source>
</reference>
<sequence>MWASACCWNSGSGSGSFEGRAAKAGSPDACTGIFRECAACHALLMPLPGNCCVYCSFGSVKCPPMQQDGSCCGSSGT</sequence>
<comment type="caution">
    <text evidence="2">The sequence shown here is derived from an EMBL/GenBank/DDBJ whole genome shotgun (WGS) entry which is preliminary data.</text>
</comment>
<dbReference type="InterPro" id="IPR047677">
    <property type="entry name" value="GDCCVxC"/>
</dbReference>
<name>A0A502FB26_9GAMM</name>
<dbReference type="Proteomes" id="UP000319486">
    <property type="component" value="Unassembled WGS sequence"/>
</dbReference>
<gene>
    <name evidence="2" type="ORF">EAH88_08460</name>
</gene>
<dbReference type="EMBL" id="RCZO01000004">
    <property type="protein sequence ID" value="TPG09702.1"/>
    <property type="molecule type" value="Genomic_DNA"/>
</dbReference>
<proteinExistence type="predicted"/>
<accession>A0A502FB26</accession>
<keyword evidence="3" id="KW-1185">Reference proteome</keyword>
<evidence type="ECO:0000256" key="1">
    <source>
        <dbReference type="SAM" id="MobiDB-lite"/>
    </source>
</evidence>
<organism evidence="2 3">
    <name type="scientific">Rhodanobacter glycinis</name>
    <dbReference type="NCBI Taxonomy" id="582702"/>
    <lineage>
        <taxon>Bacteria</taxon>
        <taxon>Pseudomonadati</taxon>
        <taxon>Pseudomonadota</taxon>
        <taxon>Gammaproteobacteria</taxon>
        <taxon>Lysobacterales</taxon>
        <taxon>Rhodanobacteraceae</taxon>
        <taxon>Rhodanobacter</taxon>
    </lineage>
</organism>
<protein>
    <submittedName>
        <fullName evidence="2">Uncharacterized protein</fullName>
    </submittedName>
</protein>
<evidence type="ECO:0000313" key="3">
    <source>
        <dbReference type="Proteomes" id="UP000319486"/>
    </source>
</evidence>